<dbReference type="InterPro" id="IPR050396">
    <property type="entry name" value="Glycosyltr_51/Transpeptidase"/>
</dbReference>
<keyword evidence="5" id="KW-0046">Antibiotic resistance</keyword>
<dbReference type="InterPro" id="IPR001264">
    <property type="entry name" value="Glyco_trans_51"/>
</dbReference>
<keyword evidence="4" id="KW-0812">Transmembrane</keyword>
<dbReference type="InterPro" id="IPR036950">
    <property type="entry name" value="PBP_transglycosylase"/>
</dbReference>
<dbReference type="EMBL" id="JAJEQX010000014">
    <property type="protein sequence ID" value="MCC2254623.1"/>
    <property type="molecule type" value="Genomic_DNA"/>
</dbReference>
<dbReference type="Proteomes" id="UP001198151">
    <property type="component" value="Unassembled WGS sequence"/>
</dbReference>
<gene>
    <name evidence="7" type="ORF">LKD70_09360</name>
</gene>
<proteinExistence type="predicted"/>
<accession>A0ABS8FZ88</accession>
<evidence type="ECO:0000313" key="8">
    <source>
        <dbReference type="Proteomes" id="UP001198151"/>
    </source>
</evidence>
<evidence type="ECO:0000256" key="5">
    <source>
        <dbReference type="ARBA" id="ARBA00023251"/>
    </source>
</evidence>
<reference evidence="7 8" key="1">
    <citation type="submission" date="2021-10" db="EMBL/GenBank/DDBJ databases">
        <title>Anaerobic single-cell dispensing facilitates the cultivation of human gut bacteria.</title>
        <authorList>
            <person name="Afrizal A."/>
        </authorList>
    </citation>
    <scope>NUCLEOTIDE SEQUENCE [LARGE SCALE GENOMIC DNA]</scope>
    <source>
        <strain evidence="7 8">CLA-AA-H200</strain>
    </source>
</reference>
<name>A0ABS8FZ88_9FIRM</name>
<evidence type="ECO:0000256" key="3">
    <source>
        <dbReference type="ARBA" id="ARBA00022679"/>
    </source>
</evidence>
<evidence type="ECO:0000256" key="4">
    <source>
        <dbReference type="ARBA" id="ARBA00022968"/>
    </source>
</evidence>
<dbReference type="PANTHER" id="PTHR32282:SF33">
    <property type="entry name" value="PEPTIDOGLYCAN GLYCOSYLTRANSFERASE"/>
    <property type="match status" value="1"/>
</dbReference>
<keyword evidence="3" id="KW-0808">Transferase</keyword>
<evidence type="ECO:0000256" key="1">
    <source>
        <dbReference type="ARBA" id="ARBA00004401"/>
    </source>
</evidence>
<keyword evidence="8" id="KW-1185">Reference proteome</keyword>
<keyword evidence="4" id="KW-0735">Signal-anchor</keyword>
<comment type="subcellular location">
    <subcellularLocation>
        <location evidence="1">Cell membrane</location>
        <topology evidence="1">Single-pass type II membrane protein</topology>
    </subcellularLocation>
</comment>
<dbReference type="SUPFAM" id="SSF53955">
    <property type="entry name" value="Lysozyme-like"/>
    <property type="match status" value="1"/>
</dbReference>
<sequence>MRWIKRLCSLLFFCLVIAAGIIGFQGYRDYREALEGKSVEQMAYEIESQENYTSIDELPQTYVDAVLAVEDKRFYSHPGIDPIAIGRALVNDIKAGAYVEGGSTITQQLAKNQYFTQDKKIVRKVAEMFMAFKIESVLDKDKIFELYVNSIFFGNGYYCVADASAGYFGKTPAEMNFDECTLLAGVPNAPTNYNPVASPELARQRQAQVLEKMEKAGYLDKTETENTAVAE</sequence>
<dbReference type="Gene3D" id="1.10.3810.10">
    <property type="entry name" value="Biosynthetic peptidoglycan transglycosylase-like"/>
    <property type="match status" value="1"/>
</dbReference>
<dbReference type="RefSeq" id="WP_227707760.1">
    <property type="nucleotide sequence ID" value="NZ_JAJEQX010000014.1"/>
</dbReference>
<evidence type="ECO:0000256" key="2">
    <source>
        <dbReference type="ARBA" id="ARBA00018638"/>
    </source>
</evidence>
<evidence type="ECO:0000313" key="7">
    <source>
        <dbReference type="EMBL" id="MCC2254623.1"/>
    </source>
</evidence>
<comment type="caution">
    <text evidence="7">The sequence shown here is derived from an EMBL/GenBank/DDBJ whole genome shotgun (WGS) entry which is preliminary data.</text>
</comment>
<evidence type="ECO:0000259" key="6">
    <source>
        <dbReference type="Pfam" id="PF00912"/>
    </source>
</evidence>
<dbReference type="Pfam" id="PF00912">
    <property type="entry name" value="Transgly"/>
    <property type="match status" value="1"/>
</dbReference>
<protein>
    <recommendedName>
        <fullName evidence="2">Penicillin-binding protein 1A</fullName>
    </recommendedName>
</protein>
<feature type="domain" description="Glycosyl transferase family 51" evidence="6">
    <location>
        <begin position="45"/>
        <end position="214"/>
    </location>
</feature>
<organism evidence="7 8">
    <name type="scientific">Ruminococcus turbiniformis</name>
    <dbReference type="NCBI Taxonomy" id="2881258"/>
    <lineage>
        <taxon>Bacteria</taxon>
        <taxon>Bacillati</taxon>
        <taxon>Bacillota</taxon>
        <taxon>Clostridia</taxon>
        <taxon>Eubacteriales</taxon>
        <taxon>Oscillospiraceae</taxon>
        <taxon>Ruminococcus</taxon>
    </lineage>
</organism>
<dbReference type="PANTHER" id="PTHR32282">
    <property type="entry name" value="BINDING PROTEIN TRANSPEPTIDASE, PUTATIVE-RELATED"/>
    <property type="match status" value="1"/>
</dbReference>
<dbReference type="InterPro" id="IPR023346">
    <property type="entry name" value="Lysozyme-like_dom_sf"/>
</dbReference>